<dbReference type="AlphaFoldDB" id="A0A9E3LRY8"/>
<gene>
    <name evidence="1" type="ORF">KME28_04300</name>
</gene>
<organism evidence="1 2">
    <name type="scientific">Pelatocladus maniniholoensis HA4357-MV3</name>
    <dbReference type="NCBI Taxonomy" id="1117104"/>
    <lineage>
        <taxon>Bacteria</taxon>
        <taxon>Bacillati</taxon>
        <taxon>Cyanobacteriota</taxon>
        <taxon>Cyanophyceae</taxon>
        <taxon>Nostocales</taxon>
        <taxon>Nostocaceae</taxon>
        <taxon>Pelatocladus</taxon>
    </lineage>
</organism>
<evidence type="ECO:0000313" key="1">
    <source>
        <dbReference type="EMBL" id="MBW4430963.1"/>
    </source>
</evidence>
<comment type="caution">
    <text evidence="1">The sequence shown here is derived from an EMBL/GenBank/DDBJ whole genome shotgun (WGS) entry which is preliminary data.</text>
</comment>
<sequence length="84" mass="9895">MSNEPKWEKARIRTREAEIVRAVAAHRGEKFIDALYHMINFYWDYKRGLLPHSQFTPQMSVPIVEEISTPEDETTIDVDLDLFT</sequence>
<reference evidence="1" key="1">
    <citation type="submission" date="2021-05" db="EMBL/GenBank/DDBJ databases">
        <authorList>
            <person name="Pietrasiak N."/>
            <person name="Ward R."/>
            <person name="Stajich J.E."/>
            <person name="Kurbessoian T."/>
        </authorList>
    </citation>
    <scope>NUCLEOTIDE SEQUENCE</scope>
    <source>
        <strain evidence="1">HA4357-MV3</strain>
    </source>
</reference>
<dbReference type="Proteomes" id="UP000813215">
    <property type="component" value="Unassembled WGS sequence"/>
</dbReference>
<evidence type="ECO:0000313" key="2">
    <source>
        <dbReference type="Proteomes" id="UP000813215"/>
    </source>
</evidence>
<protein>
    <submittedName>
        <fullName evidence="1">Uncharacterized protein</fullName>
    </submittedName>
</protein>
<accession>A0A9E3LRY8</accession>
<proteinExistence type="predicted"/>
<name>A0A9E3LRY8_9NOST</name>
<dbReference type="EMBL" id="JAHHHW010000043">
    <property type="protein sequence ID" value="MBW4430963.1"/>
    <property type="molecule type" value="Genomic_DNA"/>
</dbReference>
<reference evidence="1" key="2">
    <citation type="journal article" date="2022" name="Microbiol. Resour. Announc.">
        <title>Metagenome Sequencing to Explore Phylogenomics of Terrestrial Cyanobacteria.</title>
        <authorList>
            <person name="Ward R.D."/>
            <person name="Stajich J.E."/>
            <person name="Johansen J.R."/>
            <person name="Huntemann M."/>
            <person name="Clum A."/>
            <person name="Foster B."/>
            <person name="Foster B."/>
            <person name="Roux S."/>
            <person name="Palaniappan K."/>
            <person name="Varghese N."/>
            <person name="Mukherjee S."/>
            <person name="Reddy T.B.K."/>
            <person name="Daum C."/>
            <person name="Copeland A."/>
            <person name="Chen I.A."/>
            <person name="Ivanova N.N."/>
            <person name="Kyrpides N.C."/>
            <person name="Shapiro N."/>
            <person name="Eloe-Fadrosh E.A."/>
            <person name="Pietrasiak N."/>
        </authorList>
    </citation>
    <scope>NUCLEOTIDE SEQUENCE</scope>
    <source>
        <strain evidence="1">HA4357-MV3</strain>
    </source>
</reference>